<sequence>MIGASTFVILLIHANSGLTIEFIWYKCFRCVEHYNDNLINLLLYSIGIVIAVFVVCSIIDILRIKIIEKNFFKWYDSRQRFVHAIKYLQNIKI</sequence>
<keyword evidence="1" id="KW-1133">Transmembrane helix</keyword>
<reference evidence="2 3" key="1">
    <citation type="submission" date="2018-08" db="EMBL/GenBank/DDBJ databases">
        <title>A genome reference for cultivated species of the human gut microbiota.</title>
        <authorList>
            <person name="Zou Y."/>
            <person name="Xue W."/>
            <person name="Luo G."/>
        </authorList>
    </citation>
    <scope>NUCLEOTIDE SEQUENCE [LARGE SCALE GENOMIC DNA]</scope>
    <source>
        <strain evidence="2 3">AM40-30BH</strain>
    </source>
</reference>
<organism evidence="2 3">
    <name type="scientific">Bacteroides nordii</name>
    <dbReference type="NCBI Taxonomy" id="291645"/>
    <lineage>
        <taxon>Bacteria</taxon>
        <taxon>Pseudomonadati</taxon>
        <taxon>Bacteroidota</taxon>
        <taxon>Bacteroidia</taxon>
        <taxon>Bacteroidales</taxon>
        <taxon>Bacteroidaceae</taxon>
        <taxon>Bacteroides</taxon>
    </lineage>
</organism>
<protein>
    <submittedName>
        <fullName evidence="2">Uncharacterized protein</fullName>
    </submittedName>
</protein>
<dbReference type="AlphaFoldDB" id="A0A413V6K3"/>
<keyword evidence="1" id="KW-0472">Membrane</keyword>
<accession>A0A413V6K3</accession>
<comment type="caution">
    <text evidence="2">The sequence shown here is derived from an EMBL/GenBank/DDBJ whole genome shotgun (WGS) entry which is preliminary data.</text>
</comment>
<feature type="transmembrane region" description="Helical" evidence="1">
    <location>
        <begin position="41"/>
        <end position="62"/>
    </location>
</feature>
<proteinExistence type="predicted"/>
<name>A0A413V6K3_9BACE</name>
<dbReference type="Proteomes" id="UP000284379">
    <property type="component" value="Unassembled WGS sequence"/>
</dbReference>
<gene>
    <name evidence="2" type="ORF">DW888_19980</name>
</gene>
<keyword evidence="1" id="KW-0812">Transmembrane</keyword>
<evidence type="ECO:0000313" key="2">
    <source>
        <dbReference type="EMBL" id="RHB29222.1"/>
    </source>
</evidence>
<evidence type="ECO:0000313" key="3">
    <source>
        <dbReference type="Proteomes" id="UP000284379"/>
    </source>
</evidence>
<dbReference type="EMBL" id="QSGO01000033">
    <property type="protein sequence ID" value="RHB29222.1"/>
    <property type="molecule type" value="Genomic_DNA"/>
</dbReference>
<evidence type="ECO:0000256" key="1">
    <source>
        <dbReference type="SAM" id="Phobius"/>
    </source>
</evidence>